<name>A0A150JAD4_9EURY</name>
<comment type="pathway">
    <text evidence="1">Cofactor biosynthesis; molybdopterin biosynthesis.</text>
</comment>
<dbReference type="FunFam" id="2.170.190.11:FF:000001">
    <property type="entry name" value="Molybdopterin molybdenumtransferase"/>
    <property type="match status" value="1"/>
</dbReference>
<dbReference type="InterPro" id="IPR036688">
    <property type="entry name" value="MoeA_C_domain_IV_sf"/>
</dbReference>
<evidence type="ECO:0000259" key="4">
    <source>
        <dbReference type="SMART" id="SM00852"/>
    </source>
</evidence>
<dbReference type="NCBIfam" id="TIGR00177">
    <property type="entry name" value="molyb_syn"/>
    <property type="match status" value="1"/>
</dbReference>
<accession>A0A150JIN5</accession>
<proteinExistence type="predicted"/>
<dbReference type="Proteomes" id="UP000092420">
    <property type="component" value="Unassembled WGS sequence"/>
</dbReference>
<dbReference type="Gene3D" id="2.170.190.11">
    <property type="entry name" value="Molybdopterin biosynthesis moea protein, domain 3"/>
    <property type="match status" value="1"/>
</dbReference>
<dbReference type="PANTHER" id="PTHR10192">
    <property type="entry name" value="MOLYBDOPTERIN BIOSYNTHESIS PROTEIN"/>
    <property type="match status" value="1"/>
</dbReference>
<dbReference type="Gene3D" id="3.40.980.10">
    <property type="entry name" value="MoaB/Mog-like domain"/>
    <property type="match status" value="1"/>
</dbReference>
<dbReference type="EMBL" id="LNJB01000021">
    <property type="protein sequence ID" value="KYC53904.1"/>
    <property type="molecule type" value="Genomic_DNA"/>
</dbReference>
<dbReference type="InterPro" id="IPR001453">
    <property type="entry name" value="MoaB/Mog_dom"/>
</dbReference>
<dbReference type="PATRIC" id="fig|1706433.3.peg.1357"/>
<dbReference type="PATRIC" id="fig|1706435.3.peg.1216"/>
<dbReference type="NCBIfam" id="NF045515">
    <property type="entry name" value="Glp_gephyrin"/>
    <property type="match status" value="1"/>
</dbReference>
<reference evidence="5 7" key="1">
    <citation type="journal article" date="2016" name="ISME J.">
        <title>Chasing the elusive Euryarchaeota class WSA2: genomes reveal a uniquely fastidious methyl-reducing methanogen.</title>
        <authorList>
            <person name="Nobu M.K."/>
            <person name="Narihiro T."/>
            <person name="Kuroda K."/>
            <person name="Mei R."/>
            <person name="Liu W.T."/>
        </authorList>
    </citation>
    <scope>NUCLEOTIDE SEQUENCE [LARGE SCALE GENOMIC DNA]</scope>
    <source>
        <strain evidence="5">ADurb1013_Bin02101</strain>
        <strain evidence="6">ADurb1213_Bin02801</strain>
    </source>
</reference>
<dbReference type="Pfam" id="PF03454">
    <property type="entry name" value="MoeA_C"/>
    <property type="match status" value="1"/>
</dbReference>
<dbReference type="InterPro" id="IPR005111">
    <property type="entry name" value="MoeA_C_domain_IV"/>
</dbReference>
<evidence type="ECO:0000313" key="5">
    <source>
        <dbReference type="EMBL" id="KYC53904.1"/>
    </source>
</evidence>
<dbReference type="InterPro" id="IPR005110">
    <property type="entry name" value="MoeA_linker/N"/>
</dbReference>
<dbReference type="GO" id="GO:0061599">
    <property type="term" value="F:molybdopterin molybdotransferase activity"/>
    <property type="evidence" value="ECO:0007669"/>
    <property type="project" value="TreeGrafter"/>
</dbReference>
<dbReference type="Pfam" id="PF00994">
    <property type="entry name" value="MoCF_biosynth"/>
    <property type="match status" value="1"/>
</dbReference>
<dbReference type="UniPathway" id="UPA00344"/>
<dbReference type="GO" id="GO:0005737">
    <property type="term" value="C:cytoplasm"/>
    <property type="evidence" value="ECO:0007669"/>
    <property type="project" value="TreeGrafter"/>
</dbReference>
<evidence type="ECO:0000313" key="6">
    <source>
        <dbReference type="EMBL" id="KYC57075.1"/>
    </source>
</evidence>
<keyword evidence="2" id="KW-0501">Molybdenum cofactor biosynthesis</keyword>
<dbReference type="SUPFAM" id="SSF53218">
    <property type="entry name" value="Molybdenum cofactor biosynthesis proteins"/>
    <property type="match status" value="1"/>
</dbReference>
<dbReference type="SUPFAM" id="SSF63882">
    <property type="entry name" value="MoeA N-terminal region -like"/>
    <property type="match status" value="1"/>
</dbReference>
<dbReference type="InterPro" id="IPR036425">
    <property type="entry name" value="MoaB/Mog-like_dom_sf"/>
</dbReference>
<keyword evidence="3" id="KW-0812">Transmembrane</keyword>
<sequence length="397" mass="44356">MNEFKSLMPYAKALELLRSYSKEFSSEIIGVEESIDRVVSKDIFSDIDSPAFDRSAMDGYAIQAKDTFTISEGSYVTLKVIDSITAGTISKTEVSVGETIEVMTGAMIPKGADSVVMQEFTERENETIKVYKKVFPYMHVSRKGEDIRKGDLILKKGTIVAPEHLSLLKSLGIEKINVKKRPRVSIIVTGDELVDRADEASDGKIIDSNSIMLSSLLKKSMCDVSHQIRVSDDQEEILNAIKISKNDSDIILITGGSSFGKKDYLPKIIDNILFHGVTIKPGKPIGFAIQEIPIFIMSGYPVASFVQFYIFVIHYLENIFKTNLLKSVELTFSENYSSELGRVEFVRCILKNNEIYPIRLSGSGVISSISNSSGFILINENIEGVNKGDKYRFYYYL</sequence>
<dbReference type="AlphaFoldDB" id="A0A150JAD4"/>
<evidence type="ECO:0000256" key="1">
    <source>
        <dbReference type="ARBA" id="ARBA00005046"/>
    </source>
</evidence>
<dbReference type="Gene3D" id="2.40.340.10">
    <property type="entry name" value="MoeA, C-terminal, domain IV"/>
    <property type="match status" value="1"/>
</dbReference>
<accession>A0A150JAD4</accession>
<comment type="caution">
    <text evidence="5">The sequence shown here is derived from an EMBL/GenBank/DDBJ whole genome shotgun (WGS) entry which is preliminary data.</text>
</comment>
<dbReference type="GO" id="GO:0006777">
    <property type="term" value="P:Mo-molybdopterin cofactor biosynthetic process"/>
    <property type="evidence" value="ECO:0007669"/>
    <property type="project" value="UniProtKB-KW"/>
</dbReference>
<evidence type="ECO:0000313" key="7">
    <source>
        <dbReference type="Proteomes" id="UP000092420"/>
    </source>
</evidence>
<protein>
    <submittedName>
        <fullName evidence="5">Dehydrogenase FmdD</fullName>
    </submittedName>
</protein>
<dbReference type="SMART" id="SM00852">
    <property type="entry name" value="MoCF_biosynth"/>
    <property type="match status" value="1"/>
</dbReference>
<feature type="domain" description="MoaB/Mog" evidence="4">
    <location>
        <begin position="185"/>
        <end position="318"/>
    </location>
</feature>
<keyword evidence="3" id="KW-1133">Transmembrane helix</keyword>
<organism evidence="5 7">
    <name type="scientific">Candidatus Methanofastidiosum methylothiophilum</name>
    <dbReference type="NCBI Taxonomy" id="1705564"/>
    <lineage>
        <taxon>Archaea</taxon>
        <taxon>Methanobacteriati</taxon>
        <taxon>Methanobacteriota</taxon>
        <taxon>Stenosarchaea group</taxon>
        <taxon>Candidatus Methanofastidiosia</taxon>
        <taxon>Candidatus Methanofastidiosales</taxon>
        <taxon>Candidatus Methanofastidiosaceae</taxon>
        <taxon>Candidatus Methanofastidiosum</taxon>
    </lineage>
</organism>
<dbReference type="InterPro" id="IPR036135">
    <property type="entry name" value="MoeA_linker/N_sf"/>
</dbReference>
<dbReference type="Pfam" id="PF03453">
    <property type="entry name" value="MoeA_N"/>
    <property type="match status" value="1"/>
</dbReference>
<feature type="transmembrane region" description="Helical" evidence="3">
    <location>
        <begin position="294"/>
        <end position="316"/>
    </location>
</feature>
<gene>
    <name evidence="5" type="ORF">AN188_01344</name>
    <name evidence="6" type="ORF">APG09_01223</name>
</gene>
<dbReference type="CDD" id="cd00887">
    <property type="entry name" value="MoeA"/>
    <property type="match status" value="1"/>
</dbReference>
<dbReference type="InterPro" id="IPR038987">
    <property type="entry name" value="MoeA-like"/>
</dbReference>
<dbReference type="EMBL" id="LNJE01000014">
    <property type="protein sequence ID" value="KYC57075.1"/>
    <property type="molecule type" value="Genomic_DNA"/>
</dbReference>
<keyword evidence="3" id="KW-0472">Membrane</keyword>
<dbReference type="SUPFAM" id="SSF63867">
    <property type="entry name" value="MoeA C-terminal domain-like"/>
    <property type="match status" value="1"/>
</dbReference>
<evidence type="ECO:0000256" key="2">
    <source>
        <dbReference type="ARBA" id="ARBA00023150"/>
    </source>
</evidence>
<evidence type="ECO:0000256" key="3">
    <source>
        <dbReference type="SAM" id="Phobius"/>
    </source>
</evidence>
<dbReference type="PANTHER" id="PTHR10192:SF19">
    <property type="entry name" value="MOLYBDOPTERIN BIOSYNTHESIS PROTEIN MJ0666-RELATED"/>
    <property type="match status" value="1"/>
</dbReference>
<dbReference type="Gene3D" id="3.90.105.10">
    <property type="entry name" value="Molybdopterin biosynthesis moea protein, domain 2"/>
    <property type="match status" value="1"/>
</dbReference>